<reference evidence="2 3" key="1">
    <citation type="journal article" date="2025" name="Microbiol. Resour. Announc.">
        <title>Draft genome sequences for Neonectria magnoliae and Neonectria punicea, canker pathogens of Liriodendron tulipifera and Acer saccharum in West Virginia.</title>
        <authorList>
            <person name="Petronek H.M."/>
            <person name="Kasson M.T."/>
            <person name="Metheny A.M."/>
            <person name="Stauder C.M."/>
            <person name="Lovett B."/>
            <person name="Lynch S.C."/>
            <person name="Garnas J.R."/>
            <person name="Kasson L.R."/>
            <person name="Stajich J.E."/>
        </authorList>
    </citation>
    <scope>NUCLEOTIDE SEQUENCE [LARGE SCALE GENOMIC DNA]</scope>
    <source>
        <strain evidence="2 3">NRRL 64651</strain>
    </source>
</reference>
<keyword evidence="1" id="KW-0812">Transmembrane</keyword>
<evidence type="ECO:0000256" key="1">
    <source>
        <dbReference type="SAM" id="Phobius"/>
    </source>
</evidence>
<dbReference type="Proteomes" id="UP001498421">
    <property type="component" value="Unassembled WGS sequence"/>
</dbReference>
<organism evidence="2 3">
    <name type="scientific">Neonectria magnoliae</name>
    <dbReference type="NCBI Taxonomy" id="2732573"/>
    <lineage>
        <taxon>Eukaryota</taxon>
        <taxon>Fungi</taxon>
        <taxon>Dikarya</taxon>
        <taxon>Ascomycota</taxon>
        <taxon>Pezizomycotina</taxon>
        <taxon>Sordariomycetes</taxon>
        <taxon>Hypocreomycetidae</taxon>
        <taxon>Hypocreales</taxon>
        <taxon>Nectriaceae</taxon>
        <taxon>Neonectria</taxon>
    </lineage>
</organism>
<evidence type="ECO:0000313" key="3">
    <source>
        <dbReference type="Proteomes" id="UP001498421"/>
    </source>
</evidence>
<keyword evidence="3" id="KW-1185">Reference proteome</keyword>
<evidence type="ECO:0000313" key="2">
    <source>
        <dbReference type="EMBL" id="KAK7416067.1"/>
    </source>
</evidence>
<gene>
    <name evidence="2" type="ORF">QQZ08_012122</name>
</gene>
<feature type="transmembrane region" description="Helical" evidence="1">
    <location>
        <begin position="125"/>
        <end position="148"/>
    </location>
</feature>
<comment type="caution">
    <text evidence="2">The sequence shown here is derived from an EMBL/GenBank/DDBJ whole genome shotgun (WGS) entry which is preliminary data.</text>
</comment>
<dbReference type="EMBL" id="JAZAVK010000219">
    <property type="protein sequence ID" value="KAK7416067.1"/>
    <property type="molecule type" value="Genomic_DNA"/>
</dbReference>
<feature type="transmembrane region" description="Helical" evidence="1">
    <location>
        <begin position="41"/>
        <end position="66"/>
    </location>
</feature>
<proteinExistence type="predicted"/>
<protein>
    <submittedName>
        <fullName evidence="2">Uncharacterized protein</fullName>
    </submittedName>
</protein>
<keyword evidence="1" id="KW-0472">Membrane</keyword>
<keyword evidence="1" id="KW-1133">Transmembrane helix</keyword>
<feature type="transmembrane region" description="Helical" evidence="1">
    <location>
        <begin position="561"/>
        <end position="582"/>
    </location>
</feature>
<accession>A0ABR1H4Q6</accession>
<name>A0ABR1H4Q6_9HYPO</name>
<sequence>MAANTNFDIPNEYVKRGAWTNHDSQAMQGGRITMDKDSAELIAIFIGIFIVFVEGGLWTLLTFVIFHWNRRSAKKDPGRMDGLFHQQQTILRNSGTDIAVGMAYLKLWGVWGNWRRRPDVAVRTLPLMLLATLSFVGFLVGLPLVTAYKLLDSQDDQVLIKSPNCGFWTMNLSENESTAFADLKNQSLEAMSYVDSCYEGHTQSALCDQFLPQRNLPVATWNTEPCPFDKSLCLGDAKLPGFSMKTETLDSHKDFGINSAPDGRVKVQRITTCAPLAVDDFSKTIKGSLADDRITAVYFGKTSDKAYTFGVSNYQSVAASNYNLQVFTSNPMNGSVYSSTFEPIKGLQRLDADLSVIFLNNNGIPIKGANGPCQDPLFAATKKNLPKFPDYYWPDSPVTAVGCIDQYIFGDPVRNVWTQPASWADAANNNTFIAGLSKRQAATTIKLSWSQGQPGGIGTELMMLGTEALRAQKYPGLVVGLQTPLPNDQWKREVLYWFKIGLAKMQLLPISISTGPPDVTLPGLKNMLPVLSADRDDLVDIICSNQKIHDTEFKNFHRTGFIVLAAIGSLLIIVPAAVTSFMRWRWRQREDMLSWTSYGQLQLQRMAAEGAGIQGWKGLDDDVPFLEPHDLRAGHLNVNNKDGAVLHPKWAASVPMVAMENNRPVYQGRTSTDQSCSAINLPLIDIQSGEAQGRRDNSVQGRRS</sequence>